<reference evidence="1" key="1">
    <citation type="submission" date="2016-06" db="UniProtKB">
        <authorList>
            <consortium name="WormBaseParasite"/>
        </authorList>
    </citation>
    <scope>IDENTIFICATION</scope>
</reference>
<sequence length="208" mass="23976">LESQSLEDMPLFRPLWTNTDADTCLLENIKEIEHVGDIFPNSWRKENCHVGIAILTRIPLPDTSSCPDTNDEPMPAYYSGLRNLHFLERILTERTAISVLDWVYTFATRPSSGYRHLCSLFLVYKQNYSSATSITNWLDIVPDHRQIKRWGKLLPSRGRKFMRLFEVSLRAALSRSCDYIVILNPRAIGIQARHIEEAVALLRTQKVS</sequence>
<proteinExistence type="predicted"/>
<organism evidence="1">
    <name type="scientific">Schistocephalus solidus</name>
    <name type="common">Tapeworm</name>
    <dbReference type="NCBI Taxonomy" id="70667"/>
    <lineage>
        <taxon>Eukaryota</taxon>
        <taxon>Metazoa</taxon>
        <taxon>Spiralia</taxon>
        <taxon>Lophotrochozoa</taxon>
        <taxon>Platyhelminthes</taxon>
        <taxon>Cestoda</taxon>
        <taxon>Eucestoda</taxon>
        <taxon>Diphyllobothriidea</taxon>
        <taxon>Diphyllobothriidae</taxon>
        <taxon>Schistocephalus</taxon>
    </lineage>
</organism>
<name>A0A183S8X2_SCHSO</name>
<accession>A0A183S8X2</accession>
<protein>
    <submittedName>
        <fullName evidence="1">Ras-GEF domain-containing protein</fullName>
    </submittedName>
</protein>
<evidence type="ECO:0000313" key="1">
    <source>
        <dbReference type="WBParaSite" id="SSLN_0000070101-mRNA-1"/>
    </source>
</evidence>
<dbReference type="AlphaFoldDB" id="A0A183S8X2"/>
<dbReference type="WBParaSite" id="SSLN_0000070101-mRNA-1">
    <property type="protein sequence ID" value="SSLN_0000070101-mRNA-1"/>
    <property type="gene ID" value="SSLN_0000070101"/>
</dbReference>